<dbReference type="Proteomes" id="UP000190852">
    <property type="component" value="Unassembled WGS sequence"/>
</dbReference>
<dbReference type="InterPro" id="IPR016181">
    <property type="entry name" value="Acyl_CoA_acyltransferase"/>
</dbReference>
<proteinExistence type="predicted"/>
<dbReference type="CDD" id="cd04301">
    <property type="entry name" value="NAT_SF"/>
    <property type="match status" value="2"/>
</dbReference>
<gene>
    <name evidence="4" type="ORF">SAMN05660349_02439</name>
</gene>
<evidence type="ECO:0000256" key="2">
    <source>
        <dbReference type="ARBA" id="ARBA00023315"/>
    </source>
</evidence>
<dbReference type="PANTHER" id="PTHR43420:SF44">
    <property type="entry name" value="ACETYLTRANSFERASE YPEA"/>
    <property type="match status" value="1"/>
</dbReference>
<protein>
    <submittedName>
        <fullName evidence="4">Acetyltransferase (GNAT) domain-containing protein</fullName>
    </submittedName>
</protein>
<keyword evidence="1 4" id="KW-0808">Transferase</keyword>
<dbReference type="EMBL" id="FUYQ01000018">
    <property type="protein sequence ID" value="SKB70418.1"/>
    <property type="molecule type" value="Genomic_DNA"/>
</dbReference>
<reference evidence="5" key="1">
    <citation type="submission" date="2017-02" db="EMBL/GenBank/DDBJ databases">
        <authorList>
            <person name="Varghese N."/>
            <person name="Submissions S."/>
        </authorList>
    </citation>
    <scope>NUCLEOTIDE SEQUENCE [LARGE SCALE GENOMIC DNA]</scope>
    <source>
        <strain evidence="5">DSM 24967</strain>
    </source>
</reference>
<keyword evidence="5" id="KW-1185">Reference proteome</keyword>
<dbReference type="PROSITE" id="PS51186">
    <property type="entry name" value="GNAT"/>
    <property type="match status" value="2"/>
</dbReference>
<organism evidence="4 5">
    <name type="scientific">Parabacteroides chartae</name>
    <dbReference type="NCBI Taxonomy" id="1037355"/>
    <lineage>
        <taxon>Bacteria</taxon>
        <taxon>Pseudomonadati</taxon>
        <taxon>Bacteroidota</taxon>
        <taxon>Bacteroidia</taxon>
        <taxon>Bacteroidales</taxon>
        <taxon>Tannerellaceae</taxon>
        <taxon>Parabacteroides</taxon>
    </lineage>
</organism>
<evidence type="ECO:0000259" key="3">
    <source>
        <dbReference type="PROSITE" id="PS51186"/>
    </source>
</evidence>
<accession>A0A1T5DF86</accession>
<name>A0A1T5DF86_9BACT</name>
<feature type="domain" description="N-acetyltransferase" evidence="3">
    <location>
        <begin position="1"/>
        <end position="150"/>
    </location>
</feature>
<evidence type="ECO:0000256" key="1">
    <source>
        <dbReference type="ARBA" id="ARBA00022679"/>
    </source>
</evidence>
<feature type="domain" description="N-acetyltransferase" evidence="3">
    <location>
        <begin position="154"/>
        <end position="283"/>
    </location>
</feature>
<keyword evidence="2" id="KW-0012">Acyltransferase</keyword>
<sequence length="283" mass="31736">MEIKSLKETDFGTICRAFGKAFADYELQLNDTQLQAMFTRRGYLPELSFGAFDGDELVAFTLNGIGTFHDIATAYDTGTGTLPDYRGQGLATKIFEYSIPFLRAAGIRHYLLEVLQHNTKAVSVYRNLGFEVSREFNYFGQPNEMILTGKEQPNVPYSIKEVDVAACKSASGMAEFHPSWQNSFESVERAMDKFVCLGAYLGNRLAGYCVFELASGDVTQLAVEPMHRRKGIATALLREALKRNKHSAVKVINTDTTCTNMTDFMHARNIQQKGKQFEMIKVL</sequence>
<dbReference type="AlphaFoldDB" id="A0A1T5DF86"/>
<dbReference type="PANTHER" id="PTHR43420">
    <property type="entry name" value="ACETYLTRANSFERASE"/>
    <property type="match status" value="1"/>
</dbReference>
<dbReference type="SUPFAM" id="SSF55729">
    <property type="entry name" value="Acyl-CoA N-acyltransferases (Nat)"/>
    <property type="match status" value="2"/>
</dbReference>
<evidence type="ECO:0000313" key="4">
    <source>
        <dbReference type="EMBL" id="SKB70418.1"/>
    </source>
</evidence>
<dbReference type="RefSeq" id="WP_079683895.1">
    <property type="nucleotide sequence ID" value="NZ_FUYQ01000018.1"/>
</dbReference>
<dbReference type="InterPro" id="IPR000182">
    <property type="entry name" value="GNAT_dom"/>
</dbReference>
<dbReference type="Pfam" id="PF00583">
    <property type="entry name" value="Acetyltransf_1"/>
    <property type="match status" value="2"/>
</dbReference>
<dbReference type="GO" id="GO:0016747">
    <property type="term" value="F:acyltransferase activity, transferring groups other than amino-acyl groups"/>
    <property type="evidence" value="ECO:0007669"/>
    <property type="project" value="InterPro"/>
</dbReference>
<evidence type="ECO:0000313" key="5">
    <source>
        <dbReference type="Proteomes" id="UP000190852"/>
    </source>
</evidence>
<dbReference type="InterPro" id="IPR050680">
    <property type="entry name" value="YpeA/RimI_acetyltransf"/>
</dbReference>
<dbReference type="Gene3D" id="3.40.630.30">
    <property type="match status" value="2"/>
</dbReference>